<dbReference type="OMA" id="FAISHRN"/>
<dbReference type="GO" id="GO:0005783">
    <property type="term" value="C:endoplasmic reticulum"/>
    <property type="evidence" value="ECO:0000318"/>
    <property type="project" value="GO_Central"/>
</dbReference>
<feature type="transmembrane region" description="Helical" evidence="7">
    <location>
        <begin position="128"/>
        <end position="155"/>
    </location>
</feature>
<organism evidence="11 12">
    <name type="scientific">Helobdella robusta</name>
    <name type="common">Californian leech</name>
    <dbReference type="NCBI Taxonomy" id="6412"/>
    <lineage>
        <taxon>Eukaryota</taxon>
        <taxon>Metazoa</taxon>
        <taxon>Spiralia</taxon>
        <taxon>Lophotrochozoa</taxon>
        <taxon>Annelida</taxon>
        <taxon>Clitellata</taxon>
        <taxon>Hirudinea</taxon>
        <taxon>Rhynchobdellida</taxon>
        <taxon>Glossiphoniidae</taxon>
        <taxon>Helobdella</taxon>
    </lineage>
</organism>
<reference evidence="11" key="3">
    <citation type="submission" date="2015-06" db="UniProtKB">
        <authorList>
            <consortium name="EnsemblMetazoa"/>
        </authorList>
    </citation>
    <scope>IDENTIFICATION</scope>
</reference>
<protein>
    <recommendedName>
        <fullName evidence="7">Palmitoyltransferase</fullName>
        <ecNumber evidence="7">2.3.1.225</ecNumber>
    </recommendedName>
</protein>
<feature type="signal peptide" evidence="8">
    <location>
        <begin position="1"/>
        <end position="18"/>
    </location>
</feature>
<evidence type="ECO:0000256" key="5">
    <source>
        <dbReference type="ARBA" id="ARBA00023136"/>
    </source>
</evidence>
<feature type="transmembrane region" description="Helical" evidence="7">
    <location>
        <begin position="96"/>
        <end position="116"/>
    </location>
</feature>
<feature type="chain" id="PRO_5010979858" description="Palmitoyltransferase" evidence="8">
    <location>
        <begin position="19"/>
        <end position="160"/>
    </location>
</feature>
<dbReference type="GO" id="GO:0006612">
    <property type="term" value="P:protein targeting to membrane"/>
    <property type="evidence" value="ECO:0000318"/>
    <property type="project" value="GO_Central"/>
</dbReference>
<dbReference type="GO" id="GO:0019706">
    <property type="term" value="F:protein-cysteine S-palmitoyltransferase activity"/>
    <property type="evidence" value="ECO:0000318"/>
    <property type="project" value="GO_Central"/>
</dbReference>
<dbReference type="EMBL" id="AMQM01003331">
    <property type="status" value="NOT_ANNOTATED_CDS"/>
    <property type="molecule type" value="Genomic_DNA"/>
</dbReference>
<dbReference type="EnsemblMetazoa" id="HelroT132800">
    <property type="protein sequence ID" value="HelroP132800"/>
    <property type="gene ID" value="HelroG132800"/>
</dbReference>
<comment type="catalytic activity">
    <reaction evidence="7">
        <text>L-cysteinyl-[protein] + hexadecanoyl-CoA = S-hexadecanoyl-L-cysteinyl-[protein] + CoA</text>
        <dbReference type="Rhea" id="RHEA:36683"/>
        <dbReference type="Rhea" id="RHEA-COMP:10131"/>
        <dbReference type="Rhea" id="RHEA-COMP:11032"/>
        <dbReference type="ChEBI" id="CHEBI:29950"/>
        <dbReference type="ChEBI" id="CHEBI:57287"/>
        <dbReference type="ChEBI" id="CHEBI:57379"/>
        <dbReference type="ChEBI" id="CHEBI:74151"/>
        <dbReference type="EC" id="2.3.1.225"/>
    </reaction>
</comment>
<evidence type="ECO:0000256" key="7">
    <source>
        <dbReference type="RuleBase" id="RU079119"/>
    </source>
</evidence>
<dbReference type="GO" id="GO:0016020">
    <property type="term" value="C:membrane"/>
    <property type="evidence" value="ECO:0007669"/>
    <property type="project" value="UniProtKB-SubCell"/>
</dbReference>
<dbReference type="EC" id="2.3.1.225" evidence="7"/>
<sequence>VLFLFVVCNFMLSTFLDPGKYPKAHEVKDNNAPMYKNVEIEGTSVSLKWCRTCKMYRPPRTTHCNECNYCVEIFDHHCPWVNNCIGRRNYRYFLQFLWLLIMHMLFLFSLLVVFIWQHRHDLKASNIIIAFCILIVIGLLCWPITGLAMFHVMLVSRGRT</sequence>
<dbReference type="GO" id="GO:0005794">
    <property type="term" value="C:Golgi apparatus"/>
    <property type="evidence" value="ECO:0000318"/>
    <property type="project" value="GO_Central"/>
</dbReference>
<dbReference type="CTD" id="20196197"/>
<dbReference type="PANTHER" id="PTHR22883">
    <property type="entry name" value="ZINC FINGER DHHC DOMAIN CONTAINING PROTEIN"/>
    <property type="match status" value="1"/>
</dbReference>
<name>T1EHZ7_HELRO</name>
<keyword evidence="5 7" id="KW-0472">Membrane</keyword>
<evidence type="ECO:0000256" key="1">
    <source>
        <dbReference type="ARBA" id="ARBA00004141"/>
    </source>
</evidence>
<dbReference type="Proteomes" id="UP000015101">
    <property type="component" value="Unassembled WGS sequence"/>
</dbReference>
<dbReference type="InParanoid" id="T1EHZ7"/>
<comment type="similarity">
    <text evidence="7">Belongs to the DHHC palmitoyltransferase family.</text>
</comment>
<evidence type="ECO:0000313" key="10">
    <source>
        <dbReference type="EMBL" id="ESO07921.1"/>
    </source>
</evidence>
<dbReference type="PANTHER" id="PTHR22883:SF488">
    <property type="entry name" value="PALMITOYLTRANSFERASE"/>
    <property type="match status" value="1"/>
</dbReference>
<evidence type="ECO:0000256" key="6">
    <source>
        <dbReference type="ARBA" id="ARBA00023315"/>
    </source>
</evidence>
<dbReference type="EMBL" id="AMQM01003332">
    <property type="status" value="NOT_ANNOTATED_CDS"/>
    <property type="molecule type" value="Genomic_DNA"/>
</dbReference>
<dbReference type="GeneID" id="20196197"/>
<keyword evidence="2 7" id="KW-0808">Transferase</keyword>
<reference evidence="10 12" key="2">
    <citation type="journal article" date="2013" name="Nature">
        <title>Insights into bilaterian evolution from three spiralian genomes.</title>
        <authorList>
            <person name="Simakov O."/>
            <person name="Marletaz F."/>
            <person name="Cho S.J."/>
            <person name="Edsinger-Gonzales E."/>
            <person name="Havlak P."/>
            <person name="Hellsten U."/>
            <person name="Kuo D.H."/>
            <person name="Larsson T."/>
            <person name="Lv J."/>
            <person name="Arendt D."/>
            <person name="Savage R."/>
            <person name="Osoegawa K."/>
            <person name="de Jong P."/>
            <person name="Grimwood J."/>
            <person name="Chapman J.A."/>
            <person name="Shapiro H."/>
            <person name="Aerts A."/>
            <person name="Otillar R.P."/>
            <person name="Terry A.Y."/>
            <person name="Boore J.L."/>
            <person name="Grigoriev I.V."/>
            <person name="Lindberg D.R."/>
            <person name="Seaver E.C."/>
            <person name="Weisblat D.A."/>
            <person name="Putnam N.H."/>
            <person name="Rokhsar D.S."/>
        </authorList>
    </citation>
    <scope>NUCLEOTIDE SEQUENCE</scope>
</reference>
<keyword evidence="3 7" id="KW-0812">Transmembrane</keyword>
<evidence type="ECO:0000256" key="3">
    <source>
        <dbReference type="ARBA" id="ARBA00022692"/>
    </source>
</evidence>
<reference evidence="12" key="1">
    <citation type="submission" date="2012-12" db="EMBL/GenBank/DDBJ databases">
        <authorList>
            <person name="Hellsten U."/>
            <person name="Grimwood J."/>
            <person name="Chapman J.A."/>
            <person name="Shapiro H."/>
            <person name="Aerts A."/>
            <person name="Otillar R.P."/>
            <person name="Terry A.Y."/>
            <person name="Boore J.L."/>
            <person name="Simakov O."/>
            <person name="Marletaz F."/>
            <person name="Cho S.-J."/>
            <person name="Edsinger-Gonzales E."/>
            <person name="Havlak P."/>
            <person name="Kuo D.-H."/>
            <person name="Larsson T."/>
            <person name="Lv J."/>
            <person name="Arendt D."/>
            <person name="Savage R."/>
            <person name="Osoegawa K."/>
            <person name="de Jong P."/>
            <person name="Lindberg D.R."/>
            <person name="Seaver E.C."/>
            <person name="Weisblat D.A."/>
            <person name="Putnam N.H."/>
            <person name="Grigoriev I.V."/>
            <person name="Rokhsar D.S."/>
        </authorList>
    </citation>
    <scope>NUCLEOTIDE SEQUENCE</scope>
</reference>
<dbReference type="eggNOG" id="KOG1311">
    <property type="taxonomic scope" value="Eukaryota"/>
</dbReference>
<dbReference type="AlphaFoldDB" id="T1EHZ7"/>
<evidence type="ECO:0000256" key="2">
    <source>
        <dbReference type="ARBA" id="ARBA00022679"/>
    </source>
</evidence>
<accession>T1EHZ7</accession>
<comment type="domain">
    <text evidence="7">The DHHC domain is required for palmitoyltransferase activity.</text>
</comment>
<dbReference type="STRING" id="6412.T1EHZ7"/>
<evidence type="ECO:0000256" key="4">
    <source>
        <dbReference type="ARBA" id="ARBA00022989"/>
    </source>
</evidence>
<dbReference type="InterPro" id="IPR001594">
    <property type="entry name" value="Palmitoyltrfase_DHHC"/>
</dbReference>
<evidence type="ECO:0000259" key="9">
    <source>
        <dbReference type="Pfam" id="PF01529"/>
    </source>
</evidence>
<dbReference type="RefSeq" id="XP_009013710.1">
    <property type="nucleotide sequence ID" value="XM_009015462.1"/>
</dbReference>
<dbReference type="InterPro" id="IPR039859">
    <property type="entry name" value="PFA4/ZDH16/20/ERF2-like"/>
</dbReference>
<feature type="domain" description="Palmitoyltransferase DHHC" evidence="9">
    <location>
        <begin position="46"/>
        <end position="160"/>
    </location>
</feature>
<keyword evidence="4 7" id="KW-1133">Transmembrane helix</keyword>
<dbReference type="HOGENOM" id="CLU_018741_3_3_1"/>
<evidence type="ECO:0000256" key="8">
    <source>
        <dbReference type="SAM" id="SignalP"/>
    </source>
</evidence>
<comment type="subcellular location">
    <subcellularLocation>
        <location evidence="1">Membrane</location>
        <topology evidence="1">Multi-pass membrane protein</topology>
    </subcellularLocation>
</comment>
<gene>
    <name evidence="11" type="primary">20196197</name>
    <name evidence="10" type="ORF">HELRODRAFT_132800</name>
</gene>
<dbReference type="KEGG" id="hro:HELRODRAFT_132800"/>
<dbReference type="EMBL" id="KB096134">
    <property type="protein sequence ID" value="ESO07921.1"/>
    <property type="molecule type" value="Genomic_DNA"/>
</dbReference>
<keyword evidence="8" id="KW-0732">Signal</keyword>
<dbReference type="Pfam" id="PF01529">
    <property type="entry name" value="DHHC"/>
    <property type="match status" value="1"/>
</dbReference>
<keyword evidence="12" id="KW-1185">Reference proteome</keyword>
<evidence type="ECO:0000313" key="12">
    <source>
        <dbReference type="Proteomes" id="UP000015101"/>
    </source>
</evidence>
<dbReference type="PROSITE" id="PS50216">
    <property type="entry name" value="DHHC"/>
    <property type="match status" value="1"/>
</dbReference>
<dbReference type="OrthoDB" id="4096362at2759"/>
<evidence type="ECO:0000313" key="11">
    <source>
        <dbReference type="EnsemblMetazoa" id="HelroP132800"/>
    </source>
</evidence>
<keyword evidence="6 7" id="KW-0012">Acyltransferase</keyword>
<proteinExistence type="inferred from homology"/>